<dbReference type="Proteomes" id="UP000825701">
    <property type="component" value="Chromosome"/>
</dbReference>
<sequence length="322" mass="34564">MRVGVWAAGVAAAVWCGPSAAVEGPAAAGPIGGTDMRSALPLPPGFYGGTVQAYAETRGFVDGKGNRVFGLEDAKLTKAIGGPFLMYVPDATVYGGLLTFGGLLPFVRQCGKLFAGQDRACENGMGDPYVEAHWSRFFGTWRPSKHPDAYPIPEGLSVLFGLGAVIPVGEYDHRDPRAQAISAGTGIWDVSPTVALTYTTPAWLGEGTEFSAKLFWNNYFENRKTDYRTGDLVNLDFAVTERFGPLQAGLAGIYAFQPQDDRISGRRIPPDGRRGELLQLGGVAAYDLPSLGTSLKVKATTTAHAENTVRYWSVVTSWITKF</sequence>
<evidence type="ECO:0000313" key="2">
    <source>
        <dbReference type="EMBL" id="QZO00390.1"/>
    </source>
</evidence>
<organism evidence="2 3">
    <name type="scientific">Chenggangzhangella methanolivorans</name>
    <dbReference type="NCBI Taxonomy" id="1437009"/>
    <lineage>
        <taxon>Bacteria</taxon>
        <taxon>Pseudomonadati</taxon>
        <taxon>Pseudomonadota</taxon>
        <taxon>Alphaproteobacteria</taxon>
        <taxon>Hyphomicrobiales</taxon>
        <taxon>Methylopilaceae</taxon>
        <taxon>Chenggangzhangella</taxon>
    </lineage>
</organism>
<protein>
    <submittedName>
        <fullName evidence="2">Transporter</fullName>
    </submittedName>
</protein>
<dbReference type="KEGG" id="cmet:K6K41_01055"/>
<dbReference type="InterPro" id="IPR025737">
    <property type="entry name" value="FApF"/>
</dbReference>
<proteinExistence type="predicted"/>
<evidence type="ECO:0000256" key="1">
    <source>
        <dbReference type="SAM" id="SignalP"/>
    </source>
</evidence>
<evidence type="ECO:0000313" key="3">
    <source>
        <dbReference type="Proteomes" id="UP000825701"/>
    </source>
</evidence>
<feature type="signal peptide" evidence="1">
    <location>
        <begin position="1"/>
        <end position="21"/>
    </location>
</feature>
<keyword evidence="1" id="KW-0732">Signal</keyword>
<dbReference type="EMBL" id="CP081869">
    <property type="protein sequence ID" value="QZO00390.1"/>
    <property type="molecule type" value="Genomic_DNA"/>
</dbReference>
<gene>
    <name evidence="2" type="ORF">K6K41_01055</name>
</gene>
<accession>A0A9E6RAQ8</accession>
<dbReference type="Pfam" id="PF13557">
    <property type="entry name" value="Phenol_MetA_deg"/>
    <property type="match status" value="1"/>
</dbReference>
<name>A0A9E6RAQ8_9HYPH</name>
<dbReference type="AlphaFoldDB" id="A0A9E6RAQ8"/>
<dbReference type="RefSeq" id="WP_261403586.1">
    <property type="nucleotide sequence ID" value="NZ_CP081869.1"/>
</dbReference>
<reference evidence="2" key="1">
    <citation type="submission" date="2021-08" db="EMBL/GenBank/DDBJ databases">
        <authorList>
            <person name="Zhang H."/>
            <person name="Xu M."/>
            <person name="Yu Z."/>
            <person name="Yang L."/>
            <person name="Cai Y."/>
        </authorList>
    </citation>
    <scope>NUCLEOTIDE SEQUENCE</scope>
    <source>
        <strain evidence="2">CHL1</strain>
    </source>
</reference>
<feature type="chain" id="PRO_5038935941" evidence="1">
    <location>
        <begin position="22"/>
        <end position="322"/>
    </location>
</feature>
<keyword evidence="3" id="KW-1185">Reference proteome</keyword>